<dbReference type="Proteomes" id="UP000186110">
    <property type="component" value="Chromosome"/>
</dbReference>
<evidence type="ECO:0000313" key="2">
    <source>
        <dbReference type="EMBL" id="APW41169.1"/>
    </source>
</evidence>
<protein>
    <recommendedName>
        <fullName evidence="4">Copper resistance protein D domain-containing protein</fullName>
    </recommendedName>
</protein>
<gene>
    <name evidence="2" type="ORF">RS694_00485</name>
</gene>
<dbReference type="STRING" id="1484693.RS694_00485"/>
<feature type="transmembrane region" description="Helical" evidence="1">
    <location>
        <begin position="90"/>
        <end position="109"/>
    </location>
</feature>
<keyword evidence="1" id="KW-0812">Transmembrane</keyword>
<evidence type="ECO:0000313" key="3">
    <source>
        <dbReference type="Proteomes" id="UP000186110"/>
    </source>
</evidence>
<feature type="transmembrane region" description="Helical" evidence="1">
    <location>
        <begin position="6"/>
        <end position="27"/>
    </location>
</feature>
<feature type="transmembrane region" description="Helical" evidence="1">
    <location>
        <begin position="130"/>
        <end position="155"/>
    </location>
</feature>
<proteinExistence type="predicted"/>
<organism evidence="2 3">
    <name type="scientific">Rhodoferax saidenbachensis</name>
    <dbReference type="NCBI Taxonomy" id="1484693"/>
    <lineage>
        <taxon>Bacteria</taxon>
        <taxon>Pseudomonadati</taxon>
        <taxon>Pseudomonadota</taxon>
        <taxon>Betaproteobacteria</taxon>
        <taxon>Burkholderiales</taxon>
        <taxon>Comamonadaceae</taxon>
        <taxon>Rhodoferax</taxon>
    </lineage>
</organism>
<evidence type="ECO:0008006" key="4">
    <source>
        <dbReference type="Google" id="ProtNLM"/>
    </source>
</evidence>
<feature type="transmembrane region" description="Helical" evidence="1">
    <location>
        <begin position="47"/>
        <end position="70"/>
    </location>
</feature>
<dbReference type="KEGG" id="rsb:RS694_00485"/>
<keyword evidence="3" id="KW-1185">Reference proteome</keyword>
<dbReference type="EMBL" id="CP019239">
    <property type="protein sequence ID" value="APW41169.1"/>
    <property type="molecule type" value="Genomic_DNA"/>
</dbReference>
<dbReference type="eggNOG" id="COG5615">
    <property type="taxonomic scope" value="Bacteria"/>
</dbReference>
<sequence length="156" mass="17021">MYDIAKLIHLVAGIVWMGGMTFMLLALRPAAMALMEAQPRARLMGEVWRRFFAIVLIAIAALFFSGTHLYTAAFKASKLASGVGSVPLGWNLMLVLGITMMLVFGHIYFAGFRKFQRAVAAAEWPLAAKAAGQIHTLVLANFVLGWVAIAAVRLVR</sequence>
<accession>A0A1P8K594</accession>
<dbReference type="AlphaFoldDB" id="A0A1P8K594"/>
<dbReference type="RefSeq" id="WP_029706373.1">
    <property type="nucleotide sequence ID" value="NZ_CP019239.1"/>
</dbReference>
<evidence type="ECO:0000256" key="1">
    <source>
        <dbReference type="SAM" id="Phobius"/>
    </source>
</evidence>
<keyword evidence="1" id="KW-1133">Transmembrane helix</keyword>
<reference evidence="2 3" key="1">
    <citation type="submission" date="2017-01" db="EMBL/GenBank/DDBJ databases">
        <authorList>
            <person name="Mah S.A."/>
            <person name="Swanson W.J."/>
            <person name="Moy G.W."/>
            <person name="Vacquier V.D."/>
        </authorList>
    </citation>
    <scope>NUCLEOTIDE SEQUENCE [LARGE SCALE GENOMIC DNA]</scope>
    <source>
        <strain evidence="2 3">DSM 22694</strain>
    </source>
</reference>
<keyword evidence="1" id="KW-0472">Membrane</keyword>
<name>A0A1P8K594_9BURK</name>